<name>A0ACC1SNU2_9APHY</name>
<reference evidence="1" key="1">
    <citation type="submission" date="2022-07" db="EMBL/GenBank/DDBJ databases">
        <title>Genome Sequence of Phlebia brevispora.</title>
        <authorList>
            <person name="Buettner E."/>
        </authorList>
    </citation>
    <scope>NUCLEOTIDE SEQUENCE</scope>
    <source>
        <strain evidence="1">MPL23</strain>
    </source>
</reference>
<gene>
    <name evidence="1" type="ORF">NM688_g5849</name>
</gene>
<dbReference type="EMBL" id="JANHOG010001125">
    <property type="protein sequence ID" value="KAJ3543490.1"/>
    <property type="molecule type" value="Genomic_DNA"/>
</dbReference>
<evidence type="ECO:0000313" key="2">
    <source>
        <dbReference type="Proteomes" id="UP001148662"/>
    </source>
</evidence>
<organism evidence="1 2">
    <name type="scientific">Phlebia brevispora</name>
    <dbReference type="NCBI Taxonomy" id="194682"/>
    <lineage>
        <taxon>Eukaryota</taxon>
        <taxon>Fungi</taxon>
        <taxon>Dikarya</taxon>
        <taxon>Basidiomycota</taxon>
        <taxon>Agaricomycotina</taxon>
        <taxon>Agaricomycetes</taxon>
        <taxon>Polyporales</taxon>
        <taxon>Meruliaceae</taxon>
        <taxon>Phlebia</taxon>
    </lineage>
</organism>
<proteinExistence type="predicted"/>
<sequence length="769" mass="87729">MAPNKRLISTEIGPATLVSIRYFLDHVLPPLHSSIDLDTVLERLRRHRQGSRGPITRNGRWWGFAKDPAQVKRPKTGFSNFLGIVSAIARCSISKSTKPGLQLLQNPRPTRGSARYDAEALPDAYMVAPDADRTRVTWTDVVVIGEHEKYFHSKEENITRLTQSMSRAFENPRRRFVYGYTLDDMAMRLWFCDRSQLIASTNFNFITHHEPIVCFFLSLLYAESHYLGWDPTIRIVRNPSNTHQYDYTVENVDGSTSTFRTLKLLCGPGSRTTKGKGTRVWKVVQVVDGVPVGKPAILKDHWVQEEFEREGTTLSRIRQSDDSEDFQRAFSANFLTVLCHGDVVLRSHRHAPYCDRTRLHIRNAKAYKLDVPLPDADFFGPRPHVPYRVVSKEDPYLTGCRVHYRIVFRECCTSLDISTPLPVVFTTLAQICTALKLLHQAGWVHRDISLGNIMLDESGHARLMELEYAKPMGDETIPDLRIGTSPFMSAEVVSQMYSCSLPSPKPRNLRFEGPFAELSPRTRFYRIAAKYHLPLPSSDTGDPSTFNFERQFGLALVRKQVELYEQGKSWSPITPDTSSSEPKPLRTPSPPLAKVSGAIDFGFRYNPLHDLESVFWIATYFLFGVATKGMDTHQQHVTQRLLHEKTQRNMCIRLNGCYRNDLDALPRHLQVMGFVLDDWRSELGAVFYTAEKQWKSIDSSTGAGLHDRLARTLEKMANLANLPREDNQRSSATQSRKHRLEDPDDSDMREFTANVPARPTKKARTTERT</sequence>
<comment type="caution">
    <text evidence="1">The sequence shown here is derived from an EMBL/GenBank/DDBJ whole genome shotgun (WGS) entry which is preliminary data.</text>
</comment>
<dbReference type="Proteomes" id="UP001148662">
    <property type="component" value="Unassembled WGS sequence"/>
</dbReference>
<protein>
    <submittedName>
        <fullName evidence="1">Uncharacterized protein</fullName>
    </submittedName>
</protein>
<evidence type="ECO:0000313" key="1">
    <source>
        <dbReference type="EMBL" id="KAJ3543490.1"/>
    </source>
</evidence>
<accession>A0ACC1SNU2</accession>
<keyword evidence="2" id="KW-1185">Reference proteome</keyword>